<keyword evidence="3" id="KW-0808">Transferase</keyword>
<dbReference type="PANTHER" id="PTHR11735:SF11">
    <property type="entry name" value="TRNA THREONYLCARBAMOYLADENOSINE BIOSYNTHESIS PROTEIN TSAB"/>
    <property type="match status" value="1"/>
</dbReference>
<dbReference type="InterPro" id="IPR022496">
    <property type="entry name" value="T6A_TsaB"/>
</dbReference>
<dbReference type="InterPro" id="IPR000905">
    <property type="entry name" value="Gcp-like_dom"/>
</dbReference>
<dbReference type="InterPro" id="IPR043129">
    <property type="entry name" value="ATPase_NBD"/>
</dbReference>
<dbReference type="GO" id="GO:0016740">
    <property type="term" value="F:transferase activity"/>
    <property type="evidence" value="ECO:0007669"/>
    <property type="project" value="UniProtKB-KW"/>
</dbReference>
<sequence length="227" mass="23231">MRVLAIETSMGRTSVAVTSARQGEAARVKRLESVRGQAEQLIPLIGSLMAEAGLAFAGLDRIAVSVGPGGFSGIRTGVAAARAFGLAAKLPVVGATSFTIMAEAFEQGSYAKGAYGLAAPAGVSAVFCQILKPGREAVTEIVALPQADCAAFFNGKADVLSGPAATALINGGFVALPIAAPDLFPDALTLAELAPALDPARDLPTPFYVRPPDAKPQTRNIIARKDE</sequence>
<evidence type="ECO:0000313" key="3">
    <source>
        <dbReference type="EMBL" id="MBJ7542650.1"/>
    </source>
</evidence>
<dbReference type="SUPFAM" id="SSF53067">
    <property type="entry name" value="Actin-like ATPase domain"/>
    <property type="match status" value="1"/>
</dbReference>
<dbReference type="Pfam" id="PF00814">
    <property type="entry name" value="TsaD"/>
    <property type="match status" value="1"/>
</dbReference>
<dbReference type="Proteomes" id="UP000623250">
    <property type="component" value="Unassembled WGS sequence"/>
</dbReference>
<accession>A0A8I1KGE0</accession>
<evidence type="ECO:0000256" key="1">
    <source>
        <dbReference type="SAM" id="MobiDB-lite"/>
    </source>
</evidence>
<evidence type="ECO:0000259" key="2">
    <source>
        <dbReference type="Pfam" id="PF00814"/>
    </source>
</evidence>
<organism evidence="3 4">
    <name type="scientific">Rhodomicrobium udaipurense</name>
    <dbReference type="NCBI Taxonomy" id="1202716"/>
    <lineage>
        <taxon>Bacteria</taxon>
        <taxon>Pseudomonadati</taxon>
        <taxon>Pseudomonadota</taxon>
        <taxon>Alphaproteobacteria</taxon>
        <taxon>Hyphomicrobiales</taxon>
        <taxon>Hyphomicrobiaceae</taxon>
        <taxon>Rhodomicrobium</taxon>
    </lineage>
</organism>
<gene>
    <name evidence="3" type="primary">tsaB</name>
    <name evidence="3" type="ORF">JDN41_03665</name>
</gene>
<protein>
    <submittedName>
        <fullName evidence="3">tRNA (Adenosine(37)-N6)-threonylcarbamoyltransferase complex dimerization subunit type 1 TsaB</fullName>
    </submittedName>
</protein>
<comment type="caution">
    <text evidence="3">The sequence shown here is derived from an EMBL/GenBank/DDBJ whole genome shotgun (WGS) entry which is preliminary data.</text>
</comment>
<reference evidence="3 4" key="1">
    <citation type="submission" date="2020-12" db="EMBL/GenBank/DDBJ databases">
        <title>Revised draft genomes of Rhodomicrobium vannielii ATCC 17100 and Rhodomicrobium udaipurense JA643.</title>
        <authorList>
            <person name="Conners E.M."/>
            <person name="Davenport E.J."/>
            <person name="Bose A."/>
        </authorList>
    </citation>
    <scope>NUCLEOTIDE SEQUENCE [LARGE SCALE GENOMIC DNA]</scope>
    <source>
        <strain evidence="3 4">JA643</strain>
    </source>
</reference>
<feature type="region of interest" description="Disordered" evidence="1">
    <location>
        <begin position="205"/>
        <end position="227"/>
    </location>
</feature>
<dbReference type="GO" id="GO:0005829">
    <property type="term" value="C:cytosol"/>
    <property type="evidence" value="ECO:0007669"/>
    <property type="project" value="TreeGrafter"/>
</dbReference>
<proteinExistence type="predicted"/>
<dbReference type="Gene3D" id="3.30.420.40">
    <property type="match status" value="1"/>
</dbReference>
<dbReference type="AlphaFoldDB" id="A0A8I1KGE0"/>
<feature type="domain" description="Gcp-like" evidence="2">
    <location>
        <begin position="37"/>
        <end position="106"/>
    </location>
</feature>
<dbReference type="GO" id="GO:0002949">
    <property type="term" value="P:tRNA threonylcarbamoyladenosine modification"/>
    <property type="evidence" value="ECO:0007669"/>
    <property type="project" value="InterPro"/>
</dbReference>
<dbReference type="EMBL" id="JAEMUK010000008">
    <property type="protein sequence ID" value="MBJ7542650.1"/>
    <property type="molecule type" value="Genomic_DNA"/>
</dbReference>
<dbReference type="NCBIfam" id="TIGR03725">
    <property type="entry name" value="T6A_YeaZ"/>
    <property type="match status" value="1"/>
</dbReference>
<evidence type="ECO:0000313" key="4">
    <source>
        <dbReference type="Proteomes" id="UP000623250"/>
    </source>
</evidence>
<dbReference type="PANTHER" id="PTHR11735">
    <property type="entry name" value="TRNA N6-ADENOSINE THREONYLCARBAMOYLTRANSFERASE"/>
    <property type="match status" value="1"/>
</dbReference>
<dbReference type="RefSeq" id="WP_210164073.1">
    <property type="nucleotide sequence ID" value="NZ_JAEMUK010000008.1"/>
</dbReference>
<name>A0A8I1KGE0_9HYPH</name>
<keyword evidence="4" id="KW-1185">Reference proteome</keyword>